<proteinExistence type="predicted"/>
<accession>A0A8S1CRI8</accession>
<reference evidence="2 3" key="1">
    <citation type="submission" date="2020-04" db="EMBL/GenBank/DDBJ databases">
        <authorList>
            <person name="Alioto T."/>
            <person name="Alioto T."/>
            <person name="Gomez Garrido J."/>
        </authorList>
    </citation>
    <scope>NUCLEOTIDE SEQUENCE [LARGE SCALE GENOMIC DNA]</scope>
</reference>
<feature type="compositionally biased region" description="Polar residues" evidence="1">
    <location>
        <begin position="34"/>
        <end position="43"/>
    </location>
</feature>
<evidence type="ECO:0000256" key="1">
    <source>
        <dbReference type="SAM" id="MobiDB-lite"/>
    </source>
</evidence>
<feature type="compositionally biased region" description="Pro residues" evidence="1">
    <location>
        <begin position="9"/>
        <end position="20"/>
    </location>
</feature>
<protein>
    <submittedName>
        <fullName evidence="2">Uncharacterized protein</fullName>
    </submittedName>
</protein>
<feature type="region of interest" description="Disordered" evidence="1">
    <location>
        <begin position="133"/>
        <end position="172"/>
    </location>
</feature>
<evidence type="ECO:0000313" key="3">
    <source>
        <dbReference type="Proteomes" id="UP000494165"/>
    </source>
</evidence>
<feature type="compositionally biased region" description="Polar residues" evidence="1">
    <location>
        <begin position="137"/>
        <end position="148"/>
    </location>
</feature>
<comment type="caution">
    <text evidence="2">The sequence shown here is derived from an EMBL/GenBank/DDBJ whole genome shotgun (WGS) entry which is preliminary data.</text>
</comment>
<dbReference type="EMBL" id="CADEPI010000066">
    <property type="protein sequence ID" value="CAB3371859.1"/>
    <property type="molecule type" value="Genomic_DNA"/>
</dbReference>
<feature type="region of interest" description="Disordered" evidence="1">
    <location>
        <begin position="1"/>
        <end position="44"/>
    </location>
</feature>
<dbReference type="OrthoDB" id="18740at2759"/>
<sequence length="268" mass="29875">MSQPTKGGPSPPRLKSPPPPKDTDVSPRPLFTQRVHQASTTVRDSPVRERVSFFEQHVDKKRVVTPGTSRENLLLDSSLDETRRTRTVQEIGHPRTPGTVFRESYESITEEGASEDGVKVVRVDRVTLTKTVRETSKGSVHSSNSSIASPLKERSPGPDEQDSAYRTRGMSKSSSISSLVSSWGTGRYTSQESLLGSPADAPSDRSRTTEESSSNSDYRHQPFQTIAARMKQIRSKAEYDSHIAEIKGELRVPLFKKKYIYGVLNHYK</sequence>
<evidence type="ECO:0000313" key="2">
    <source>
        <dbReference type="EMBL" id="CAB3371859.1"/>
    </source>
</evidence>
<dbReference type="Proteomes" id="UP000494165">
    <property type="component" value="Unassembled WGS sequence"/>
</dbReference>
<name>A0A8S1CRI8_9INSE</name>
<keyword evidence="3" id="KW-1185">Reference proteome</keyword>
<gene>
    <name evidence="2" type="ORF">CLODIP_2_CD00479</name>
</gene>
<organism evidence="2 3">
    <name type="scientific">Cloeon dipterum</name>
    <dbReference type="NCBI Taxonomy" id="197152"/>
    <lineage>
        <taxon>Eukaryota</taxon>
        <taxon>Metazoa</taxon>
        <taxon>Ecdysozoa</taxon>
        <taxon>Arthropoda</taxon>
        <taxon>Hexapoda</taxon>
        <taxon>Insecta</taxon>
        <taxon>Pterygota</taxon>
        <taxon>Palaeoptera</taxon>
        <taxon>Ephemeroptera</taxon>
        <taxon>Pisciforma</taxon>
        <taxon>Baetidae</taxon>
        <taxon>Cloeon</taxon>
    </lineage>
</organism>
<dbReference type="AlphaFoldDB" id="A0A8S1CRI8"/>
<feature type="region of interest" description="Disordered" evidence="1">
    <location>
        <begin position="190"/>
        <end position="223"/>
    </location>
</feature>